<protein>
    <submittedName>
        <fullName evidence="2">Crotonobetainyl-CoA:carnitine CoA-transferase CaiB-like acyl-CoA transferase</fullName>
    </submittedName>
</protein>
<dbReference type="InterPro" id="IPR050483">
    <property type="entry name" value="CoA-transferase_III_domain"/>
</dbReference>
<dbReference type="Proteomes" id="UP000318141">
    <property type="component" value="Unassembled WGS sequence"/>
</dbReference>
<evidence type="ECO:0000313" key="2">
    <source>
        <dbReference type="EMBL" id="TWG88589.1"/>
    </source>
</evidence>
<dbReference type="AlphaFoldDB" id="A0A562BUH9"/>
<dbReference type="PANTHER" id="PTHR48207:SF4">
    <property type="entry name" value="BLL6097 PROTEIN"/>
    <property type="match status" value="1"/>
</dbReference>
<proteinExistence type="predicted"/>
<keyword evidence="3" id="KW-1185">Reference proteome</keyword>
<dbReference type="GO" id="GO:0008410">
    <property type="term" value="F:CoA-transferase activity"/>
    <property type="evidence" value="ECO:0007669"/>
    <property type="project" value="TreeGrafter"/>
</dbReference>
<dbReference type="EMBL" id="VLJN01000003">
    <property type="protein sequence ID" value="TWG88589.1"/>
    <property type="molecule type" value="Genomic_DNA"/>
</dbReference>
<accession>A0A562BUH9</accession>
<sequence>MTGPLQGIRVLDLTTMLSGPQATLILGDLGADVIKVETPEGDGIRDIGPMRNPGMGAMFLQANRNKRSIVLDLKAADGREAFLRLIATADVFVTNTRRKPLQRLGLSYEELTAINPSLIYVSIVGYGSTGPYADKPAYDDLIQAAAGIPALAGSSDPSLARYAPIAIADRVTGMHAANAALGALYHRQKTGEGQHIEIPMFETVAAMVLADHMGGLVFDPQHGAPVFQRYATTRRPFATKDGFISLMMITDKQWRAFFTEAGCPALADDPRFRDVTHRTENTGQLYAIVAELLSTGTTADWIERLEGCDIPVAKLESIESLLDNPHLKATAFFETVEHHSEGPIRSIARTSTWSLTQPGLSRGAPRLGEHGSEVLAEAGYSDEQIKALLVKRSDRSKQ</sequence>
<keyword evidence="1 2" id="KW-0808">Transferase</keyword>
<dbReference type="OrthoDB" id="5294844at2"/>
<name>A0A562BUH9_9BURK</name>
<dbReference type="Gene3D" id="3.30.1540.10">
    <property type="entry name" value="formyl-coa transferase, domain 3"/>
    <property type="match status" value="1"/>
</dbReference>
<dbReference type="Gene3D" id="3.40.50.10540">
    <property type="entry name" value="Crotonobetainyl-coa:carnitine coa-transferase, domain 1"/>
    <property type="match status" value="1"/>
</dbReference>
<dbReference type="Pfam" id="PF02515">
    <property type="entry name" value="CoA_transf_3"/>
    <property type="match status" value="1"/>
</dbReference>
<dbReference type="SUPFAM" id="SSF89796">
    <property type="entry name" value="CoA-transferase family III (CaiB/BaiF)"/>
    <property type="match status" value="1"/>
</dbReference>
<evidence type="ECO:0000256" key="1">
    <source>
        <dbReference type="ARBA" id="ARBA00022679"/>
    </source>
</evidence>
<dbReference type="InterPro" id="IPR003673">
    <property type="entry name" value="CoA-Trfase_fam_III"/>
</dbReference>
<organism evidence="2 3">
    <name type="scientific">Cupriavidus gilardii J11</name>
    <dbReference type="NCBI Taxonomy" id="936133"/>
    <lineage>
        <taxon>Bacteria</taxon>
        <taxon>Pseudomonadati</taxon>
        <taxon>Pseudomonadota</taxon>
        <taxon>Betaproteobacteria</taxon>
        <taxon>Burkholderiales</taxon>
        <taxon>Burkholderiaceae</taxon>
        <taxon>Cupriavidus</taxon>
    </lineage>
</organism>
<reference evidence="2 3" key="1">
    <citation type="submission" date="2019-07" db="EMBL/GenBank/DDBJ databases">
        <title>Genome sequencing of lignin-degrading bacterial isolates.</title>
        <authorList>
            <person name="Gladden J."/>
        </authorList>
    </citation>
    <scope>NUCLEOTIDE SEQUENCE [LARGE SCALE GENOMIC DNA]</scope>
    <source>
        <strain evidence="2 3">J11</strain>
    </source>
</reference>
<comment type="caution">
    <text evidence="2">The sequence shown here is derived from an EMBL/GenBank/DDBJ whole genome shotgun (WGS) entry which is preliminary data.</text>
</comment>
<gene>
    <name evidence="2" type="ORF">L602_001100000210</name>
</gene>
<evidence type="ECO:0000313" key="3">
    <source>
        <dbReference type="Proteomes" id="UP000318141"/>
    </source>
</evidence>
<dbReference type="InterPro" id="IPR044855">
    <property type="entry name" value="CoA-Trfase_III_dom3_sf"/>
</dbReference>
<dbReference type="InterPro" id="IPR023606">
    <property type="entry name" value="CoA-Trfase_III_dom_1_sf"/>
</dbReference>
<dbReference type="PANTHER" id="PTHR48207">
    <property type="entry name" value="SUCCINATE--HYDROXYMETHYLGLUTARATE COA-TRANSFERASE"/>
    <property type="match status" value="1"/>
</dbReference>